<dbReference type="OrthoDB" id="2048906at2"/>
<sequence>MYNYTDEFLTAFKYSGCQDEIIEGIFKYGDDIADVLTKHGDDAVRAISRYGDDAVELIAKHGDEAVRAISKYGEEGLTAIYYYGDQLVDLVRIHGDDAVEVITKYGDDALEAISKNIDPDLIKQLDDLGIKPSDYDNFRITGRESAEKVAKAVENAKYTRAILQEMPGFMDDMASVLDNVGMSIDRFNELMALPADLLSDADRAAMKAIRDAIPMPTEETIMQKVIPQGDIANYISGEYKGVGGHITKAQDVKQLKNYDDIYNSLRLDYVDSDFNPATDECVGVIRFKTPNASRIEIPYSQAMGGNAVGGPPFTGNGFTAATNGQAIPEFLCKNRVALKDGAELYMITKDGAEILVAVYNKVSARFVDILE</sequence>
<evidence type="ECO:0000313" key="2">
    <source>
        <dbReference type="Proteomes" id="UP000239720"/>
    </source>
</evidence>
<comment type="caution">
    <text evidence="1">The sequence shown here is derived from an EMBL/GenBank/DDBJ whole genome shotgun (WGS) entry which is preliminary data.</text>
</comment>
<accession>A0A2S8R7C4</accession>
<proteinExistence type="predicted"/>
<dbReference type="EMBL" id="NEMB01000003">
    <property type="protein sequence ID" value="PQQ65697.1"/>
    <property type="molecule type" value="Genomic_DNA"/>
</dbReference>
<dbReference type="RefSeq" id="WP_105367523.1">
    <property type="nucleotide sequence ID" value="NZ_NEMB01000003.1"/>
</dbReference>
<reference evidence="1 2" key="1">
    <citation type="journal article" date="2018" name="Syst. Appl. Microbiol.">
        <title>Characterization and high-quality draft genome sequence of Herbivorax saccincola A7, an anaerobic, alkaliphilic, thermophilic, cellulolytic, and xylanolytic bacterium.</title>
        <authorList>
            <person name="Aikawa S."/>
            <person name="Baramee S."/>
            <person name="Sermsathanaswadi J."/>
            <person name="Thianheng P."/>
            <person name="Tachaapaikoon C."/>
            <person name="Shikata A."/>
            <person name="Waeonukul R."/>
            <person name="Pason P."/>
            <person name="Ratanakhanokchai K."/>
            <person name="Kosugi A."/>
        </authorList>
    </citation>
    <scope>NUCLEOTIDE SEQUENCE [LARGE SCALE GENOMIC DNA]</scope>
    <source>
        <strain evidence="1 2">A7</strain>
    </source>
</reference>
<dbReference type="Proteomes" id="UP000239720">
    <property type="component" value="Unassembled WGS sequence"/>
</dbReference>
<protein>
    <submittedName>
        <fullName evidence="1">Uncharacterized protein</fullName>
    </submittedName>
</protein>
<gene>
    <name evidence="1" type="ORF">B9R14_02210</name>
</gene>
<evidence type="ECO:0000313" key="1">
    <source>
        <dbReference type="EMBL" id="PQQ65697.1"/>
    </source>
</evidence>
<organism evidence="1 2">
    <name type="scientific">Acetivibrio saccincola</name>
    <dbReference type="NCBI Taxonomy" id="1677857"/>
    <lineage>
        <taxon>Bacteria</taxon>
        <taxon>Bacillati</taxon>
        <taxon>Bacillota</taxon>
        <taxon>Clostridia</taxon>
        <taxon>Eubacteriales</taxon>
        <taxon>Oscillospiraceae</taxon>
        <taxon>Acetivibrio</taxon>
    </lineage>
</organism>
<dbReference type="AlphaFoldDB" id="A0A2S8R7C4"/>
<name>A0A2S8R7C4_9FIRM</name>